<sequence length="147" mass="16906">MAKKSKKSRSKRVSLKKKYKVIRKAQKRKLGLLKDDDRTRLADTVSAKQNFVERETEVRISQEFLKVGQVILNLHARCVLDNTERAFYKELGRVIEASDVIWEVLDARDPLDLVPQEAVEKWLKNLREELAAVAVKCSTQGQRSNLG</sequence>
<dbReference type="Proteomes" id="UP000655225">
    <property type="component" value="Unassembled WGS sequence"/>
</dbReference>
<dbReference type="EMBL" id="JABCRI010000014">
    <property type="protein sequence ID" value="KAF8394141.1"/>
    <property type="molecule type" value="Genomic_DNA"/>
</dbReference>
<protein>
    <submittedName>
        <fullName evidence="3">Uncharacterized protein</fullName>
    </submittedName>
</protein>
<evidence type="ECO:0000256" key="2">
    <source>
        <dbReference type="ARBA" id="ARBA00023134"/>
    </source>
</evidence>
<dbReference type="PANTHER" id="PTHR11089">
    <property type="entry name" value="GTP-BINDING PROTEIN-RELATED"/>
    <property type="match status" value="1"/>
</dbReference>
<proteinExistence type="predicted"/>
<comment type="caution">
    <text evidence="3">The sequence shown here is derived from an EMBL/GenBank/DDBJ whole genome shotgun (WGS) entry which is preliminary data.</text>
</comment>
<reference evidence="3 4" key="1">
    <citation type="submission" date="2020-04" db="EMBL/GenBank/DDBJ databases">
        <title>Plant Genome Project.</title>
        <authorList>
            <person name="Zhang R.-G."/>
        </authorList>
    </citation>
    <scope>NUCLEOTIDE SEQUENCE [LARGE SCALE GENOMIC DNA]</scope>
    <source>
        <strain evidence="3">YNK0</strain>
        <tissue evidence="3">Leaf</tissue>
    </source>
</reference>
<evidence type="ECO:0000256" key="1">
    <source>
        <dbReference type="ARBA" id="ARBA00022741"/>
    </source>
</evidence>
<evidence type="ECO:0000313" key="3">
    <source>
        <dbReference type="EMBL" id="KAF8394141.1"/>
    </source>
</evidence>
<gene>
    <name evidence="3" type="ORF">HHK36_020347</name>
</gene>
<organism evidence="3 4">
    <name type="scientific">Tetracentron sinense</name>
    <name type="common">Spur-leaf</name>
    <dbReference type="NCBI Taxonomy" id="13715"/>
    <lineage>
        <taxon>Eukaryota</taxon>
        <taxon>Viridiplantae</taxon>
        <taxon>Streptophyta</taxon>
        <taxon>Embryophyta</taxon>
        <taxon>Tracheophyta</taxon>
        <taxon>Spermatophyta</taxon>
        <taxon>Magnoliopsida</taxon>
        <taxon>Trochodendrales</taxon>
        <taxon>Trochodendraceae</taxon>
        <taxon>Tetracentron</taxon>
    </lineage>
</organism>
<dbReference type="GO" id="GO:0005525">
    <property type="term" value="F:GTP binding"/>
    <property type="evidence" value="ECO:0007669"/>
    <property type="project" value="UniProtKB-KW"/>
</dbReference>
<keyword evidence="4" id="KW-1185">Reference proteome</keyword>
<name>A0A835D8R4_TETSI</name>
<dbReference type="GO" id="GO:0005730">
    <property type="term" value="C:nucleolus"/>
    <property type="evidence" value="ECO:0007669"/>
    <property type="project" value="TreeGrafter"/>
</dbReference>
<dbReference type="OMA" id="NFVERET"/>
<dbReference type="OrthoDB" id="444945at2759"/>
<accession>A0A835D8R4</accession>
<dbReference type="PANTHER" id="PTHR11089:SF30">
    <property type="entry name" value="GUANINE NUCLEOTIDE-BINDING PROTEIN-LIKE 3 HOMOLOG"/>
    <property type="match status" value="1"/>
</dbReference>
<evidence type="ECO:0000313" key="4">
    <source>
        <dbReference type="Proteomes" id="UP000655225"/>
    </source>
</evidence>
<dbReference type="AlphaFoldDB" id="A0A835D8R4"/>
<keyword evidence="1" id="KW-0547">Nucleotide-binding</keyword>
<dbReference type="InterPro" id="IPR050755">
    <property type="entry name" value="TRAFAC_YlqF/YawG_RiboMat"/>
</dbReference>
<keyword evidence="2" id="KW-0342">GTP-binding</keyword>